<sequence length="248" mass="27925">MKNLKFKKVYLFIAAMCTFMLHLPFAFSTGKKVAYKPIVPAPLSTKNNAFAFADKMYDSLKLNLCGLSIQAFEYAYKGYDFLKLKGKIANDNILSIVDFSKPSNQKRLFVIDVKNYKVLFNTYVAHGQGSGEAMATNFSNRPESLQSSLGFYTTADTYMGRNGFSLHLQGIEYGINDKAYQRSIVMHGAPYVSENYIFSKGYLGRSWGCPAVPEKLNKPIIETIKNGSCLFIYSENNRYLQQSAIINS</sequence>
<dbReference type="PANTHER" id="PTHR38477:SF1">
    <property type="entry name" value="MUREIN L,D-TRANSPEPTIDASE CATALYTIC DOMAIN FAMILY PROTEIN"/>
    <property type="match status" value="1"/>
</dbReference>
<keyword evidence="3" id="KW-1185">Reference proteome</keyword>
<proteinExistence type="predicted"/>
<evidence type="ECO:0000256" key="1">
    <source>
        <dbReference type="SAM" id="SignalP"/>
    </source>
</evidence>
<evidence type="ECO:0000313" key="3">
    <source>
        <dbReference type="Proteomes" id="UP001595907"/>
    </source>
</evidence>
<organism evidence="2 3">
    <name type="scientific">Ferruginibacter yonginensis</name>
    <dbReference type="NCBI Taxonomy" id="1310416"/>
    <lineage>
        <taxon>Bacteria</taxon>
        <taxon>Pseudomonadati</taxon>
        <taxon>Bacteroidota</taxon>
        <taxon>Chitinophagia</taxon>
        <taxon>Chitinophagales</taxon>
        <taxon>Chitinophagaceae</taxon>
        <taxon>Ferruginibacter</taxon>
    </lineage>
</organism>
<gene>
    <name evidence="2" type="ORF">ACFOWM_04060</name>
</gene>
<reference evidence="3" key="1">
    <citation type="journal article" date="2019" name="Int. J. Syst. Evol. Microbiol.">
        <title>The Global Catalogue of Microorganisms (GCM) 10K type strain sequencing project: providing services to taxonomists for standard genome sequencing and annotation.</title>
        <authorList>
            <consortium name="The Broad Institute Genomics Platform"/>
            <consortium name="The Broad Institute Genome Sequencing Center for Infectious Disease"/>
            <person name="Wu L."/>
            <person name="Ma J."/>
        </authorList>
    </citation>
    <scope>NUCLEOTIDE SEQUENCE [LARGE SCALE GENOMIC DNA]</scope>
    <source>
        <strain evidence="3">CECT 8289</strain>
    </source>
</reference>
<feature type="signal peptide" evidence="1">
    <location>
        <begin position="1"/>
        <end position="28"/>
    </location>
</feature>
<dbReference type="RefSeq" id="WP_379707402.1">
    <property type="nucleotide sequence ID" value="NZ_JBHSCZ010000001.1"/>
</dbReference>
<dbReference type="InterPro" id="IPR032676">
    <property type="entry name" value="YkuD_2"/>
</dbReference>
<dbReference type="Proteomes" id="UP001595907">
    <property type="component" value="Unassembled WGS sequence"/>
</dbReference>
<comment type="caution">
    <text evidence="2">The sequence shown here is derived from an EMBL/GenBank/DDBJ whole genome shotgun (WGS) entry which is preliminary data.</text>
</comment>
<dbReference type="PANTHER" id="PTHR38477">
    <property type="entry name" value="HYPOTHETICAL EXPORTED PROTEIN"/>
    <property type="match status" value="1"/>
</dbReference>
<name>A0ABV8QP36_9BACT</name>
<dbReference type="EMBL" id="JBHSCZ010000001">
    <property type="protein sequence ID" value="MFC4262040.1"/>
    <property type="molecule type" value="Genomic_DNA"/>
</dbReference>
<evidence type="ECO:0000313" key="2">
    <source>
        <dbReference type="EMBL" id="MFC4262040.1"/>
    </source>
</evidence>
<protein>
    <submittedName>
        <fullName evidence="2">Murein L,D-transpeptidase catalytic domain family protein</fullName>
    </submittedName>
</protein>
<feature type="chain" id="PRO_5047381650" evidence="1">
    <location>
        <begin position="29"/>
        <end position="248"/>
    </location>
</feature>
<dbReference type="Pfam" id="PF13645">
    <property type="entry name" value="YkuD_2"/>
    <property type="match status" value="1"/>
</dbReference>
<keyword evidence="1" id="KW-0732">Signal</keyword>
<accession>A0ABV8QP36</accession>